<dbReference type="EMBL" id="LSRX01000045">
    <property type="protein sequence ID" value="OLQ12319.1"/>
    <property type="molecule type" value="Genomic_DNA"/>
</dbReference>
<feature type="compositionally biased region" description="Acidic residues" evidence="2">
    <location>
        <begin position="2164"/>
        <end position="2174"/>
    </location>
</feature>
<feature type="region of interest" description="Disordered" evidence="2">
    <location>
        <begin position="2148"/>
        <end position="2192"/>
    </location>
</feature>
<dbReference type="Gene3D" id="3.30.420.10">
    <property type="entry name" value="Ribonuclease H-like superfamily/Ribonuclease H"/>
    <property type="match status" value="1"/>
</dbReference>
<feature type="compositionally biased region" description="Basic and acidic residues" evidence="2">
    <location>
        <begin position="620"/>
        <end position="637"/>
    </location>
</feature>
<organism evidence="4 5">
    <name type="scientific">Symbiodinium microadriaticum</name>
    <name type="common">Dinoflagellate</name>
    <name type="synonym">Zooxanthella microadriatica</name>
    <dbReference type="NCBI Taxonomy" id="2951"/>
    <lineage>
        <taxon>Eukaryota</taxon>
        <taxon>Sar</taxon>
        <taxon>Alveolata</taxon>
        <taxon>Dinophyceae</taxon>
        <taxon>Suessiales</taxon>
        <taxon>Symbiodiniaceae</taxon>
        <taxon>Symbiodinium</taxon>
    </lineage>
</organism>
<dbReference type="SUPFAM" id="SSF53098">
    <property type="entry name" value="Ribonuclease H-like"/>
    <property type="match status" value="1"/>
</dbReference>
<dbReference type="GO" id="GO:0008270">
    <property type="term" value="F:zinc ion binding"/>
    <property type="evidence" value="ECO:0007669"/>
    <property type="project" value="UniProtKB-KW"/>
</dbReference>
<feature type="compositionally biased region" description="Basic and acidic residues" evidence="2">
    <location>
        <begin position="2175"/>
        <end position="2192"/>
    </location>
</feature>
<feature type="region of interest" description="Disordered" evidence="2">
    <location>
        <begin position="390"/>
        <end position="435"/>
    </location>
</feature>
<feature type="compositionally biased region" description="Acidic residues" evidence="2">
    <location>
        <begin position="1189"/>
        <end position="1198"/>
    </location>
</feature>
<proteinExistence type="predicted"/>
<keyword evidence="1" id="KW-0479">Metal-binding</keyword>
<dbReference type="Proteomes" id="UP000186817">
    <property type="component" value="Unassembled WGS sequence"/>
</dbReference>
<feature type="compositionally biased region" description="Basic and acidic residues" evidence="2">
    <location>
        <begin position="710"/>
        <end position="730"/>
    </location>
</feature>
<feature type="compositionally biased region" description="Polar residues" evidence="2">
    <location>
        <begin position="1"/>
        <end position="10"/>
    </location>
</feature>
<feature type="region of interest" description="Disordered" evidence="2">
    <location>
        <begin position="687"/>
        <end position="730"/>
    </location>
</feature>
<feature type="domain" description="C3H1-type" evidence="3">
    <location>
        <begin position="646"/>
        <end position="674"/>
    </location>
</feature>
<keyword evidence="1" id="KW-0863">Zinc-finger</keyword>
<dbReference type="OrthoDB" id="421436at2759"/>
<comment type="caution">
    <text evidence="4">The sequence shown here is derived from an EMBL/GenBank/DDBJ whole genome shotgun (WGS) entry which is preliminary data.</text>
</comment>
<feature type="compositionally biased region" description="Basic and acidic residues" evidence="2">
    <location>
        <begin position="2148"/>
        <end position="2161"/>
    </location>
</feature>
<gene>
    <name evidence="4" type="primary">GIP</name>
    <name evidence="4" type="ORF">AK812_SmicGene3779</name>
</gene>
<feature type="region of interest" description="Disordered" evidence="2">
    <location>
        <begin position="1"/>
        <end position="113"/>
    </location>
</feature>
<feature type="zinc finger region" description="C3H1-type" evidence="1">
    <location>
        <begin position="646"/>
        <end position="674"/>
    </location>
</feature>
<feature type="region of interest" description="Disordered" evidence="2">
    <location>
        <begin position="609"/>
        <end position="649"/>
    </location>
</feature>
<dbReference type="InterPro" id="IPR012337">
    <property type="entry name" value="RNaseH-like_sf"/>
</dbReference>
<reference evidence="4 5" key="1">
    <citation type="submission" date="2016-02" db="EMBL/GenBank/DDBJ databases">
        <title>Genome analysis of coral dinoflagellate symbionts highlights evolutionary adaptations to a symbiotic lifestyle.</title>
        <authorList>
            <person name="Aranda M."/>
            <person name="Li Y."/>
            <person name="Liew Y.J."/>
            <person name="Baumgarten S."/>
            <person name="Simakov O."/>
            <person name="Wilson M."/>
            <person name="Piel J."/>
            <person name="Ashoor H."/>
            <person name="Bougouffa S."/>
            <person name="Bajic V.B."/>
            <person name="Ryu T."/>
            <person name="Ravasi T."/>
            <person name="Bayer T."/>
            <person name="Micklem G."/>
            <person name="Kim H."/>
            <person name="Bhak J."/>
            <person name="Lajeunesse T.C."/>
            <person name="Voolstra C.R."/>
        </authorList>
    </citation>
    <scope>NUCLEOTIDE SEQUENCE [LARGE SCALE GENOMIC DNA]</scope>
    <source>
        <strain evidence="4 5">CCMP2467</strain>
    </source>
</reference>
<feature type="compositionally biased region" description="Acidic residues" evidence="2">
    <location>
        <begin position="1171"/>
        <end position="1182"/>
    </location>
</feature>
<dbReference type="GO" id="GO:0003676">
    <property type="term" value="F:nucleic acid binding"/>
    <property type="evidence" value="ECO:0007669"/>
    <property type="project" value="InterPro"/>
</dbReference>
<name>A0A1Q9EY24_SYMMI</name>
<feature type="region of interest" description="Disordered" evidence="2">
    <location>
        <begin position="1145"/>
        <end position="1199"/>
    </location>
</feature>
<evidence type="ECO:0000256" key="2">
    <source>
        <dbReference type="SAM" id="MobiDB-lite"/>
    </source>
</evidence>
<keyword evidence="1" id="KW-0862">Zinc</keyword>
<feature type="compositionally biased region" description="Low complexity" evidence="2">
    <location>
        <begin position="68"/>
        <end position="79"/>
    </location>
</feature>
<evidence type="ECO:0000256" key="1">
    <source>
        <dbReference type="PROSITE-ProRule" id="PRU00723"/>
    </source>
</evidence>
<dbReference type="PROSITE" id="PS50103">
    <property type="entry name" value="ZF_C3H1"/>
    <property type="match status" value="1"/>
</dbReference>
<evidence type="ECO:0000313" key="5">
    <source>
        <dbReference type="Proteomes" id="UP000186817"/>
    </source>
</evidence>
<keyword evidence="5" id="KW-1185">Reference proteome</keyword>
<dbReference type="InterPro" id="IPR036397">
    <property type="entry name" value="RNaseH_sf"/>
</dbReference>
<sequence>MEQQDDSTNTADQDDALAQAMDEEFEEARDGAASVSPEDERSQRMFPDSEPLDPPYGLDPRASSGAPLEFGLDTETLGLLDGGSGSSRTEQTATRHAKNLARLSPQRGKPVADDHELIPAVEEPRSKLEGRMPQLTPQTVATADLMGQLSAMLQQTLQNHVAPALDRMMMSQAAVMSRLDRLESERDSQTPLSAQGEQVLAMLQSLEVGSKPSAGGAQVDAALKQPTSVPADVSPGSAAGVQDSRLHHARDLASKGSGSAHVEAPTHRSKGVTVVEGISYDWRITCSISGQFLRFRNAPVARVEVNPERERGGKGVSTPGNDQAVGRLLYPISPGGTVIRPPPPPQHQVPDQWTGSWETLGPKAWGAYPPPPPIPAALRTTGIAGQQASIGERSSWMESGFRGSSGEASGKKDSGLDPPPGIGEKPEEPTKTTLELPKLDKYNPATSAIVAGDWLIALTPVITSLSASAWVFWEDCVSTARLFYARWLSSSPLERLHIQAEVLVNRYRDGRYSRVDQRAVSLLLAAVGSELKDDLISLRLLGTCAIVFKVMAKYQPGGAAEKQQLLSFLVSPDTVTTSSASVKALRKWRRWLARARELQAEEAILSETADKGGAKQTVAKADEVPGKGGKGGKEGKGGSKGAAKADAGKQSCRLWRTDDGCKYGKSCTFAHDALTPADKRCFNCSSTKHRKPDCPYPRAQAEGKGSQKGKSRDEAMKAQDKAASETEKSARDELIAKANAVLESIQTSIKAVQLGSKYPPKPGPLDETGLIDSGATTCMRVRRGDEQPVGEKTVSLAQGEVQMGFSAGGVLLASEEVEPIVSLRQLIAIGFRLVWSKRACQLFDEEGCSVPLSTVSGCPRVCKTVAQNLIDRIETFNIHGYGEDQLARVREADTALWEDVMFRVAESVKAGRLRDAQMWHQVLCGKLFPELLRAAAQSVSLISNGTGPPGAFNRRRRRAVERSTGVVLHLFCGKTRHEFDSVASKHGATVIAVDLTEDLNDPATYTYLLKLALAGKVVAVISGPGQSSDALGCSVDWARWAPGFVQAVGEYVDAAFQQGSTVESLRRLQVQQSMKDHVLAGHVPYRKDCYACVAGRAKKQNHYRQTVSDSFVLSVDLAGPFKRGVHEGAKARYFLAAVFSIPRAPELNGSKGDKPEATEGVVLGEPGEWEKADEDDRDDDDGAGVGPIELDDAPEDPEPQPLEQLELVHLPFVVPLPSKGARDVMNGIKGIEARLCAMGCHVARLHSDAGKEFCNNMLRTWAKERGMHKTNTGGDRFKANPFAENLIGILKGCARTLMKESDVSDQDWPYAIRHACAQRFRDQAVKLGWDIPRLIPFGSKVPRKGGGIWVQDESGKDLRWVTPKQQATEQQLQGLRDVGFKLTAGEYQQGGVGPDDHDSSCETWVGVGEASEAFDPDVQQFALKALLARECKLQDRSGVAGDCDREGFIHGLSSTINHLEERCCKADEGLEYSVLPDAEVLTTHTVPLEEVERHYGLWSKAVQAELDSLVHEKQAVRVISSAELQTMQDKGTCVTVIPSKMVFTRKAGGRYKARLVACGNHLGRQSQAKGGQSHSKANLYAGGIDPSVMRQAASIAVKKAWKGGATDITTAFLNAELLDRLNPRTSPPPLSLDVPTEVIVLKVPSIVHRHGHIDRSCFMLVCKALYGLDQSPRDWSIKRDGDIESMSCEVDGVTCMFEQSLVDSNLWYLRAVPKDGERHCWREPVACMLVYVDDLLAFGPSGVLTKIFGQITSRWKCGPVEWIPEDPSKPPLKFFGFELRWDGKDLLLGQQDFIRDVASRYPEAIPSCIPAPPGPLDVEDSEERRPENISACQTALGEVLWVAGRTRPDVIFAVSRLAQTMSRDPATVRKRVMQLIGYLAHTQDLCLRYRAAYSCQGDPGATATPNAEGVIEAMTDSAFAPVCERSQESTLVYTQGSLTGWITGRQPFTAASTAESELLSLMSGFSFGRAQTYVLQEFIGNEPRLIVLNDNMASISIVNGDSNGWRSRHLRIRAHVLREQAKEGHVVVGHIEGVKNIADAGTKALPYPRLKLLRDGMGLEASRNAHDAPLGGATKAVDPVYAAKIQAVVIALAAVTAEAQQSSDEPEGYSVELWILMFLVCCTSIALWEGLKWACRWCCRLSRRQTRDVERHEPEEERSSDGENQPDDEDELEELSPRAADRAEAAEDHDVAREFTVPREGIVARYVDDVLYVEEDERLRRRRQGQRVYHEKPDFEPNALEAFGTPPRNAETRVRQAIEAHRDARGSNEGPDWMPNQFVNYPVIQLRADWPAPEDQPPLAHLAAHQSAWGGLASALHQLRPNDAYTRDEYTRHDGRPNVLIRWHFAWRVMLFDPNRTTSPIAISSLTGRRRTVITYRDGSRELLDDNFRLDSARRTMDQQWVGRTELEVRVRA</sequence>
<dbReference type="InterPro" id="IPR000571">
    <property type="entry name" value="Znf_CCCH"/>
</dbReference>
<evidence type="ECO:0000259" key="3">
    <source>
        <dbReference type="PROSITE" id="PS50103"/>
    </source>
</evidence>
<evidence type="ECO:0000313" key="4">
    <source>
        <dbReference type="EMBL" id="OLQ12319.1"/>
    </source>
</evidence>
<protein>
    <submittedName>
        <fullName evidence="4">Copia protein</fullName>
    </submittedName>
</protein>
<dbReference type="CDD" id="cd09272">
    <property type="entry name" value="RNase_HI_RT_Ty1"/>
    <property type="match status" value="1"/>
</dbReference>
<accession>A0A1Q9EY24</accession>